<dbReference type="EMBL" id="JACXRZ010000016">
    <property type="protein sequence ID" value="MBD3145863.1"/>
    <property type="molecule type" value="Genomic_DNA"/>
</dbReference>
<evidence type="ECO:0008006" key="4">
    <source>
        <dbReference type="Google" id="ProtNLM"/>
    </source>
</evidence>
<keyword evidence="1" id="KW-0732">Signal</keyword>
<accession>A0ABR8L4I3</accession>
<protein>
    <recommendedName>
        <fullName evidence="4">DUF1440 domain-containing protein</fullName>
    </recommendedName>
</protein>
<evidence type="ECO:0000313" key="2">
    <source>
        <dbReference type="EMBL" id="MBD3145863.1"/>
    </source>
</evidence>
<gene>
    <name evidence="2" type="ORF">IEQ31_22090</name>
</gene>
<proteinExistence type="predicted"/>
<comment type="caution">
    <text evidence="2">The sequence shown here is derived from an EMBL/GenBank/DDBJ whole genome shotgun (WGS) entry which is preliminary data.</text>
</comment>
<name>A0ABR8L4I3_9ACTN</name>
<reference evidence="2 3" key="1">
    <citation type="submission" date="2020-09" db="EMBL/GenBank/DDBJ databases">
        <title>Actinomycete isolated from the Camponotus japonicus Mayr.</title>
        <authorList>
            <person name="Gong X."/>
        </authorList>
    </citation>
    <scope>NUCLEOTIDE SEQUENCE [LARGE SCALE GENOMIC DNA]</scope>
    <source>
        <strain evidence="2 3">2C-HV3</strain>
    </source>
</reference>
<organism evidence="2 3">
    <name type="scientific">Microbispora bryophytorum subsp. camponoti</name>
    <dbReference type="NCBI Taxonomy" id="1677852"/>
    <lineage>
        <taxon>Bacteria</taxon>
        <taxon>Bacillati</taxon>
        <taxon>Actinomycetota</taxon>
        <taxon>Actinomycetes</taxon>
        <taxon>Streptosporangiales</taxon>
        <taxon>Streptosporangiaceae</taxon>
        <taxon>Microbispora</taxon>
    </lineage>
</organism>
<keyword evidence="3" id="KW-1185">Reference proteome</keyword>
<feature type="signal peptide" evidence="1">
    <location>
        <begin position="1"/>
        <end position="18"/>
    </location>
</feature>
<feature type="chain" id="PRO_5045677879" description="DUF1440 domain-containing protein" evidence="1">
    <location>
        <begin position="19"/>
        <end position="174"/>
    </location>
</feature>
<evidence type="ECO:0000313" key="3">
    <source>
        <dbReference type="Proteomes" id="UP000653231"/>
    </source>
</evidence>
<evidence type="ECO:0000256" key="1">
    <source>
        <dbReference type="SAM" id="SignalP"/>
    </source>
</evidence>
<dbReference type="Proteomes" id="UP000653231">
    <property type="component" value="Unassembled WGS sequence"/>
</dbReference>
<sequence>MRRPAVVRCITVGVLAGAAGTTALNTVTYLDQVVRGRPPSTLPEQTAGRLAEMAGVDLGARAEHREQGIGGLLGIVTGTGIGAAYGVLRWATARDPGVPAAGIGLGAAATMVGSTPMTAMGLTDPRTWGVAGWLSDLIPHLGYGLVTAYAFRVMTDRCGSRVKTMGRPSGRRPA</sequence>